<keyword evidence="2" id="KW-1133">Transmembrane helix</keyword>
<name>A0A5C6FIL9_9BACT</name>
<dbReference type="Proteomes" id="UP000318288">
    <property type="component" value="Unassembled WGS sequence"/>
</dbReference>
<comment type="caution">
    <text evidence="3">The sequence shown here is derived from an EMBL/GenBank/DDBJ whole genome shotgun (WGS) entry which is preliminary data.</text>
</comment>
<evidence type="ECO:0000313" key="3">
    <source>
        <dbReference type="EMBL" id="TWU60645.1"/>
    </source>
</evidence>
<feature type="compositionally biased region" description="Polar residues" evidence="1">
    <location>
        <begin position="783"/>
        <end position="796"/>
    </location>
</feature>
<dbReference type="EMBL" id="SJPW01000001">
    <property type="protein sequence ID" value="TWU60645.1"/>
    <property type="molecule type" value="Genomic_DNA"/>
</dbReference>
<keyword evidence="4" id="KW-1185">Reference proteome</keyword>
<proteinExistence type="predicted"/>
<feature type="transmembrane region" description="Helical" evidence="2">
    <location>
        <begin position="530"/>
        <end position="549"/>
    </location>
</feature>
<dbReference type="InterPro" id="IPR029062">
    <property type="entry name" value="Class_I_gatase-like"/>
</dbReference>
<dbReference type="Gene3D" id="3.40.50.880">
    <property type="match status" value="1"/>
</dbReference>
<reference evidence="3 4" key="1">
    <citation type="submission" date="2019-02" db="EMBL/GenBank/DDBJ databases">
        <title>Deep-cultivation of Planctomycetes and their phenomic and genomic characterization uncovers novel biology.</title>
        <authorList>
            <person name="Wiegand S."/>
            <person name="Jogler M."/>
            <person name="Boedeker C."/>
            <person name="Pinto D."/>
            <person name="Vollmers J."/>
            <person name="Rivas-Marin E."/>
            <person name="Kohn T."/>
            <person name="Peeters S.H."/>
            <person name="Heuer A."/>
            <person name="Rast P."/>
            <person name="Oberbeckmann S."/>
            <person name="Bunk B."/>
            <person name="Jeske O."/>
            <person name="Meyerdierks A."/>
            <person name="Storesund J.E."/>
            <person name="Kallscheuer N."/>
            <person name="Luecker S."/>
            <person name="Lage O.M."/>
            <person name="Pohl T."/>
            <person name="Merkel B.J."/>
            <person name="Hornburger P."/>
            <person name="Mueller R.-W."/>
            <person name="Bruemmer F."/>
            <person name="Labrenz M."/>
            <person name="Spormann A.M."/>
            <person name="Op Den Camp H."/>
            <person name="Overmann J."/>
            <person name="Amann R."/>
            <person name="Jetten M.S.M."/>
            <person name="Mascher T."/>
            <person name="Medema M.H."/>
            <person name="Devos D.P."/>
            <person name="Kaster A.-K."/>
            <person name="Ovreas L."/>
            <person name="Rohde M."/>
            <person name="Galperin M.Y."/>
            <person name="Jogler C."/>
        </authorList>
    </citation>
    <scope>NUCLEOTIDE SEQUENCE [LARGE SCALE GENOMIC DNA]</scope>
    <source>
        <strain evidence="3 4">Poly51</strain>
    </source>
</reference>
<evidence type="ECO:0000256" key="2">
    <source>
        <dbReference type="SAM" id="Phobius"/>
    </source>
</evidence>
<feature type="region of interest" description="Disordered" evidence="1">
    <location>
        <begin position="777"/>
        <end position="808"/>
    </location>
</feature>
<evidence type="ECO:0000256" key="1">
    <source>
        <dbReference type="SAM" id="MobiDB-lite"/>
    </source>
</evidence>
<evidence type="ECO:0000313" key="4">
    <source>
        <dbReference type="Proteomes" id="UP000318288"/>
    </source>
</evidence>
<gene>
    <name evidence="3" type="ORF">Poly51_09250</name>
</gene>
<dbReference type="OrthoDB" id="222878at2"/>
<sequence length="808" mass="87225">MLFVPLIVGCEGCRRDPLADKDKSEEEIPVDAFTTLSPDPFPSAGLLSEGGAPAGRAVKPGHWITSSISIRSNQDDSRGEMVSRAEAGGVNFNTGESSSRDAAVSIPNSRPVVLPKGQMRRFDYRILLPTTGGGDRNRCVMGGKFIPSDRAVSIEIPPMPFVAMEPEEYFMVVLTNRPERFTKIRKADWIKPFRSEFDFPINGANYRVIIASTTDILPLAETMLDWTNTAVVIWDDVGDDVLTPDQRTAMSDWIRFGGQLIINGPDASDAVARGSLSDVLAFKPTGNVELDIAAGETLLTQWQVPTDASTAQQIALLKAKSGRVGVAGPVVDGAAALKDSAGLVVRRQMGRGLVTQTRFDLTSDWIVDWESYDSFFNNAILNRPHRNYSRAGTDAETGVDSVRQFHIANGSSSAEASMNTTFRIASRDALLRATGGFEPDQTPAHSRDESESTSKLAAIDAYTRTDGATGIGGWKDTSDLISVCDTVLRSESGIEIPPSALVVRSLGYYLLILVPLNFIVFRLMGRLEYAWLAVPFIAIGGAVWVARAARLDIGFARSQTELALLEIQPNYPRAHLTRVDAIYNSLSSTYRFNFSAIDGCAAPMRNGLSPSGSGTPMFNTSFNEGPSLTGFSVGSNQVRMLHAEQIVDVGGAIEIDSDGKLVNGTSLEISDAFVVEKSEDGFVRVAVVGLVGPSAQIGIRFRDSSEVNVSDELPMQTAKLIRRLAAPSAMPNGETRLVGRVGAAIDGMNVLPKANQVTAQTIVLAYLRHAPYRSSRPDLNLKSDVSPQYRSTTDINASKDASDSDVEL</sequence>
<feature type="transmembrane region" description="Helical" evidence="2">
    <location>
        <begin position="506"/>
        <end position="523"/>
    </location>
</feature>
<keyword evidence="2" id="KW-0472">Membrane</keyword>
<protein>
    <submittedName>
        <fullName evidence="3">Uncharacterized protein</fullName>
    </submittedName>
</protein>
<keyword evidence="2" id="KW-0812">Transmembrane</keyword>
<organism evidence="3 4">
    <name type="scientific">Rubripirellula tenax</name>
    <dbReference type="NCBI Taxonomy" id="2528015"/>
    <lineage>
        <taxon>Bacteria</taxon>
        <taxon>Pseudomonadati</taxon>
        <taxon>Planctomycetota</taxon>
        <taxon>Planctomycetia</taxon>
        <taxon>Pirellulales</taxon>
        <taxon>Pirellulaceae</taxon>
        <taxon>Rubripirellula</taxon>
    </lineage>
</organism>
<dbReference type="AlphaFoldDB" id="A0A5C6FIL9"/>
<accession>A0A5C6FIL9</accession>